<comment type="similarity">
    <text evidence="2 6">Belongs to the sodium:solute symporter (SSF) (TC 2.A.21) family.</text>
</comment>
<feature type="transmembrane region" description="Helical" evidence="7">
    <location>
        <begin position="272"/>
        <end position="294"/>
    </location>
</feature>
<evidence type="ECO:0000256" key="1">
    <source>
        <dbReference type="ARBA" id="ARBA00004141"/>
    </source>
</evidence>
<gene>
    <name evidence="8" type="ORF">ED312_10400</name>
</gene>
<dbReference type="Pfam" id="PF00474">
    <property type="entry name" value="SSF"/>
    <property type="match status" value="1"/>
</dbReference>
<feature type="transmembrane region" description="Helical" evidence="7">
    <location>
        <begin position="521"/>
        <end position="538"/>
    </location>
</feature>
<feature type="transmembrane region" description="Helical" evidence="7">
    <location>
        <begin position="371"/>
        <end position="389"/>
    </location>
</feature>
<dbReference type="InterPro" id="IPR001734">
    <property type="entry name" value="Na/solute_symporter"/>
</dbReference>
<dbReference type="Proteomes" id="UP000267469">
    <property type="component" value="Unassembled WGS sequence"/>
</dbReference>
<feature type="transmembrane region" description="Helical" evidence="7">
    <location>
        <begin position="6"/>
        <end position="23"/>
    </location>
</feature>
<protein>
    <submittedName>
        <fullName evidence="8">Na+:solute symporter</fullName>
    </submittedName>
</protein>
<evidence type="ECO:0000256" key="2">
    <source>
        <dbReference type="ARBA" id="ARBA00006434"/>
    </source>
</evidence>
<feature type="transmembrane region" description="Helical" evidence="7">
    <location>
        <begin position="70"/>
        <end position="91"/>
    </location>
</feature>
<feature type="transmembrane region" description="Helical" evidence="7">
    <location>
        <begin position="165"/>
        <end position="187"/>
    </location>
</feature>
<keyword evidence="5 7" id="KW-0472">Membrane</keyword>
<evidence type="ECO:0000256" key="5">
    <source>
        <dbReference type="ARBA" id="ARBA00023136"/>
    </source>
</evidence>
<keyword evidence="3 7" id="KW-0812">Transmembrane</keyword>
<dbReference type="EMBL" id="RJTM01000072">
    <property type="protein sequence ID" value="RNL87213.1"/>
    <property type="molecule type" value="Genomic_DNA"/>
</dbReference>
<evidence type="ECO:0000256" key="3">
    <source>
        <dbReference type="ARBA" id="ARBA00022692"/>
    </source>
</evidence>
<evidence type="ECO:0000256" key="6">
    <source>
        <dbReference type="RuleBase" id="RU362091"/>
    </source>
</evidence>
<keyword evidence="4 7" id="KW-1133">Transmembrane helix</keyword>
<feature type="transmembrane region" description="Helical" evidence="7">
    <location>
        <begin position="544"/>
        <end position="564"/>
    </location>
</feature>
<feature type="transmembrane region" description="Helical" evidence="7">
    <location>
        <begin position="428"/>
        <end position="448"/>
    </location>
</feature>
<reference evidence="8 9" key="1">
    <citation type="submission" date="2018-10" db="EMBL/GenBank/DDBJ databases">
        <title>Sinomicrobium pectinilyticum sp. nov., a pectinase-producing bacterium isolated from alkaline and saline soil, and emended description of the genus Sinomicrobium.</title>
        <authorList>
            <person name="Cheng B."/>
            <person name="Li C."/>
            <person name="Lai Q."/>
            <person name="Du M."/>
            <person name="Shao Z."/>
            <person name="Xu P."/>
            <person name="Yang C."/>
        </authorList>
    </citation>
    <scope>NUCLEOTIDE SEQUENCE [LARGE SCALE GENOMIC DNA]</scope>
    <source>
        <strain evidence="8 9">5DNS001</strain>
    </source>
</reference>
<accession>A0A3N0EH56</accession>
<feature type="transmembrane region" description="Helical" evidence="7">
    <location>
        <begin position="194"/>
        <end position="214"/>
    </location>
</feature>
<dbReference type="PANTHER" id="PTHR11819:SF195">
    <property type="entry name" value="SODIUM_GLUCOSE COTRANSPORTER 4"/>
    <property type="match status" value="1"/>
</dbReference>
<dbReference type="Gene3D" id="1.20.1730.10">
    <property type="entry name" value="Sodium/glucose cotransporter"/>
    <property type="match status" value="1"/>
</dbReference>
<proteinExistence type="inferred from homology"/>
<evidence type="ECO:0000256" key="7">
    <source>
        <dbReference type="SAM" id="Phobius"/>
    </source>
</evidence>
<feature type="transmembrane region" description="Helical" evidence="7">
    <location>
        <begin position="43"/>
        <end position="64"/>
    </location>
</feature>
<name>A0A3N0EH56_SINP1</name>
<evidence type="ECO:0000256" key="4">
    <source>
        <dbReference type="ARBA" id="ARBA00022989"/>
    </source>
</evidence>
<organism evidence="8 9">
    <name type="scientific">Sinomicrobium pectinilyticum</name>
    <dbReference type="NCBI Taxonomy" id="1084421"/>
    <lineage>
        <taxon>Bacteria</taxon>
        <taxon>Pseudomonadati</taxon>
        <taxon>Bacteroidota</taxon>
        <taxon>Flavobacteriia</taxon>
        <taxon>Flavobacteriales</taxon>
        <taxon>Flavobacteriaceae</taxon>
        <taxon>Sinomicrobium</taxon>
    </lineage>
</organism>
<dbReference type="GO" id="GO:0005412">
    <property type="term" value="F:D-glucose:sodium symporter activity"/>
    <property type="evidence" value="ECO:0007669"/>
    <property type="project" value="TreeGrafter"/>
</dbReference>
<comment type="subcellular location">
    <subcellularLocation>
        <location evidence="1">Membrane</location>
        <topology evidence="1">Multi-pass membrane protein</topology>
    </subcellularLocation>
</comment>
<dbReference type="InterPro" id="IPR038377">
    <property type="entry name" value="Na/Glc_symporter_sf"/>
</dbReference>
<dbReference type="PROSITE" id="PS50283">
    <property type="entry name" value="NA_SOLUT_SYMP_3"/>
    <property type="match status" value="1"/>
</dbReference>
<feature type="transmembrane region" description="Helical" evidence="7">
    <location>
        <begin position="117"/>
        <end position="145"/>
    </location>
</feature>
<evidence type="ECO:0000313" key="8">
    <source>
        <dbReference type="EMBL" id="RNL87213.1"/>
    </source>
</evidence>
<dbReference type="PANTHER" id="PTHR11819">
    <property type="entry name" value="SOLUTE CARRIER FAMILY 5"/>
    <property type="match status" value="1"/>
</dbReference>
<keyword evidence="9" id="KW-1185">Reference proteome</keyword>
<dbReference type="GO" id="GO:0005886">
    <property type="term" value="C:plasma membrane"/>
    <property type="evidence" value="ECO:0007669"/>
    <property type="project" value="TreeGrafter"/>
</dbReference>
<dbReference type="AlphaFoldDB" id="A0A3N0EH56"/>
<comment type="caution">
    <text evidence="8">The sequence shown here is derived from an EMBL/GenBank/DDBJ whole genome shotgun (WGS) entry which is preliminary data.</text>
</comment>
<evidence type="ECO:0000313" key="9">
    <source>
        <dbReference type="Proteomes" id="UP000267469"/>
    </source>
</evidence>
<feature type="transmembrane region" description="Helical" evidence="7">
    <location>
        <begin position="395"/>
        <end position="416"/>
    </location>
</feature>
<feature type="transmembrane region" description="Helical" evidence="7">
    <location>
        <begin position="314"/>
        <end position="332"/>
    </location>
</feature>
<feature type="transmembrane region" description="Helical" evidence="7">
    <location>
        <begin position="468"/>
        <end position="488"/>
    </location>
</feature>
<sequence>MYTIDIVVLVIYLIGLIGMGSIFSRLKNTSEMFAAAGKSPWWLSGLSSFMTTFSAGTFVVWGGIAYRFGMVSVSILTVIGIAALFAGWFLASRWKKFGYVSAAEFLNDRFGKSLVHFYTLLQGLVGLFTMGGAVYALSVVITALVPLPGGHLLADPETGYLSVTFTSLILCALVILITFGGGLWAVLMTDALQFIILSASVLIVVPLILSKIGGPSELFRSAPGGFTQLVNSEFSWYFLLGWSVVFFFKIGGEWAYVQRFVCVPNSKDAKKATYLFGILYIVSPFIWMIPPMAYRVLNPDADYEQAYILASQEVLPAGMLGLMIAAMCSATASMATTQLNVFAGAFTTEFYQRIFRPYATDKELVKAGRTFTLLLGTIIIAGALLIPALGTYTGYILASVAILTGPLVLPTIWGLYSRKIGIRTAWTVTITSIVLGLTVRIGFQQGGFLTGLAFLSGMASVVQGHERLTEVIVGTLLPLLLLVICEIFSKETNPGWDKVQHSRKTYTEGISSNASALPARLCAWSSIIVAILMALIALSGDEKAVLVLSFSIGLMLLGSVILWYQKKKTKHNIIT</sequence>
<dbReference type="RefSeq" id="WP_123215947.1">
    <property type="nucleotide sequence ID" value="NZ_RJTM01000072.1"/>
</dbReference>
<feature type="transmembrane region" description="Helical" evidence="7">
    <location>
        <begin position="234"/>
        <end position="251"/>
    </location>
</feature>
<dbReference type="OrthoDB" id="9761931at2"/>